<accession>A0A9D2UMI7</accession>
<reference evidence="2" key="2">
    <citation type="submission" date="2021-09" db="EMBL/GenBank/DDBJ databases">
        <authorList>
            <person name="Gilroy R."/>
        </authorList>
    </citation>
    <scope>NUCLEOTIDE SEQUENCE</scope>
    <source>
        <strain evidence="2">CHK139-4039</strain>
    </source>
</reference>
<dbReference type="Pfam" id="PF19650">
    <property type="entry name" value="DUF6153"/>
    <property type="match status" value="1"/>
</dbReference>
<evidence type="ECO:0000313" key="3">
    <source>
        <dbReference type="Proteomes" id="UP000743760"/>
    </source>
</evidence>
<dbReference type="EMBL" id="DYXR01000224">
    <property type="protein sequence ID" value="HJE77677.1"/>
    <property type="molecule type" value="Genomic_DNA"/>
</dbReference>
<keyword evidence="1" id="KW-0472">Membrane</keyword>
<evidence type="ECO:0000256" key="1">
    <source>
        <dbReference type="SAM" id="Phobius"/>
    </source>
</evidence>
<reference evidence="2" key="1">
    <citation type="journal article" date="2021" name="PeerJ">
        <title>Extensive microbial diversity within the chicken gut microbiome revealed by metagenomics and culture.</title>
        <authorList>
            <person name="Gilroy R."/>
            <person name="Ravi A."/>
            <person name="Getino M."/>
            <person name="Pursley I."/>
            <person name="Horton D.L."/>
            <person name="Alikhan N.F."/>
            <person name="Baker D."/>
            <person name="Gharbi K."/>
            <person name="Hall N."/>
            <person name="Watson M."/>
            <person name="Adriaenssens E.M."/>
            <person name="Foster-Nyarko E."/>
            <person name="Jarju S."/>
            <person name="Secka A."/>
            <person name="Antonio M."/>
            <person name="Oren A."/>
            <person name="Chaudhuri R.R."/>
            <person name="La Ragione R."/>
            <person name="Hildebrand F."/>
            <person name="Pallen M.J."/>
        </authorList>
    </citation>
    <scope>NUCLEOTIDE SEQUENCE</scope>
    <source>
        <strain evidence="2">CHK139-4039</strain>
    </source>
</reference>
<keyword evidence="1" id="KW-0812">Transmembrane</keyword>
<comment type="caution">
    <text evidence="2">The sequence shown here is derived from an EMBL/GenBank/DDBJ whole genome shotgun (WGS) entry which is preliminary data.</text>
</comment>
<keyword evidence="1" id="KW-1133">Transmembrane helix</keyword>
<feature type="transmembrane region" description="Helical" evidence="1">
    <location>
        <begin position="30"/>
        <end position="51"/>
    </location>
</feature>
<organism evidence="2 3">
    <name type="scientific">Brevibacterium epidermidis</name>
    <dbReference type="NCBI Taxonomy" id="1698"/>
    <lineage>
        <taxon>Bacteria</taxon>
        <taxon>Bacillati</taxon>
        <taxon>Actinomycetota</taxon>
        <taxon>Actinomycetes</taxon>
        <taxon>Micrococcales</taxon>
        <taxon>Brevibacteriaceae</taxon>
        <taxon>Brevibacterium</taxon>
    </lineage>
</organism>
<protein>
    <submittedName>
        <fullName evidence="2">DUF6153 family protein</fullName>
    </submittedName>
</protein>
<dbReference type="AlphaFoldDB" id="A0A9D2UMI7"/>
<proteinExistence type="predicted"/>
<name>A0A9D2UMI7_BREEP</name>
<dbReference type="Proteomes" id="UP000743760">
    <property type="component" value="Unassembled WGS sequence"/>
</dbReference>
<dbReference type="InterPro" id="IPR046151">
    <property type="entry name" value="DUF6153"/>
</dbReference>
<sequence length="158" mass="15745">MDPTFRGDTPPGYAVAVKSATPETCRGRHWLQLVVLTALLIMGLLGMHALIGGSAASTTSMASSAHASSQSAGTTTTASVSSASGAQGAVHGSGGCADAMNGGDSTCVSAPTAESIPALPVPSLANVLAPVSAPLPMPPSETPRRFALTHLELSIHRT</sequence>
<gene>
    <name evidence="2" type="ORF">K8V74_06990</name>
</gene>
<evidence type="ECO:0000313" key="2">
    <source>
        <dbReference type="EMBL" id="HJE77677.1"/>
    </source>
</evidence>